<organism evidence="1 2">
    <name type="scientific">Panagrolaimus sp. PS1159</name>
    <dbReference type="NCBI Taxonomy" id="55785"/>
    <lineage>
        <taxon>Eukaryota</taxon>
        <taxon>Metazoa</taxon>
        <taxon>Ecdysozoa</taxon>
        <taxon>Nematoda</taxon>
        <taxon>Chromadorea</taxon>
        <taxon>Rhabditida</taxon>
        <taxon>Tylenchina</taxon>
        <taxon>Panagrolaimomorpha</taxon>
        <taxon>Panagrolaimoidea</taxon>
        <taxon>Panagrolaimidae</taxon>
        <taxon>Panagrolaimus</taxon>
    </lineage>
</organism>
<name>A0AC35F6K0_9BILA</name>
<sequence length="177" mass="19428">MDPPNISLQPYLLSTSTKTTISKSENLAVIRTSSSPTKSPALINPNPKMISKFVHSISNALFKKNFVIFIICWSMIISTGYCGILKPSCRVVGHEELIDVAGCDLVVVKVNKCKGYCTSFSFFHPLNNEKLTMHAKCCRMTEVKHVEVAVSCSDGEKTVKIPSAVECNCYDCGAENI</sequence>
<dbReference type="Proteomes" id="UP000887580">
    <property type="component" value="Unplaced"/>
</dbReference>
<accession>A0AC35F6K0</accession>
<dbReference type="WBParaSite" id="PS1159_v2.g14282.t1">
    <property type="protein sequence ID" value="PS1159_v2.g14282.t1"/>
    <property type="gene ID" value="PS1159_v2.g14282"/>
</dbReference>
<evidence type="ECO:0000313" key="2">
    <source>
        <dbReference type="WBParaSite" id="PS1159_v2.g14282.t1"/>
    </source>
</evidence>
<evidence type="ECO:0000313" key="1">
    <source>
        <dbReference type="Proteomes" id="UP000887580"/>
    </source>
</evidence>
<proteinExistence type="predicted"/>
<protein>
    <submittedName>
        <fullName evidence="2">CTCK domain-containing protein</fullName>
    </submittedName>
</protein>
<reference evidence="2" key="1">
    <citation type="submission" date="2022-11" db="UniProtKB">
        <authorList>
            <consortium name="WormBaseParasite"/>
        </authorList>
    </citation>
    <scope>IDENTIFICATION</scope>
</reference>